<keyword evidence="1" id="KW-0472">Membrane</keyword>
<feature type="transmembrane region" description="Helical" evidence="1">
    <location>
        <begin position="6"/>
        <end position="27"/>
    </location>
</feature>
<keyword evidence="1" id="KW-1133">Transmembrane helix</keyword>
<reference evidence="2 3" key="1">
    <citation type="submission" date="2017-12" db="EMBL/GenBank/DDBJ databases">
        <title>Comparative genomics of Botrytis spp.</title>
        <authorList>
            <person name="Valero-Jimenez C.A."/>
            <person name="Tapia P."/>
            <person name="Veloso J."/>
            <person name="Silva-Moreno E."/>
            <person name="Staats M."/>
            <person name="Valdes J.H."/>
            <person name="Van Kan J.A.L."/>
        </authorList>
    </citation>
    <scope>NUCLEOTIDE SEQUENCE [LARGE SCALE GENOMIC DNA]</scope>
    <source>
        <strain evidence="2 3">MUCL2120</strain>
    </source>
</reference>
<name>A0A4Z1INN7_9HELO</name>
<gene>
    <name evidence="2" type="ORF">BOTNAR_0183g00170</name>
</gene>
<organism evidence="2 3">
    <name type="scientific">Botryotinia narcissicola</name>
    <dbReference type="NCBI Taxonomy" id="278944"/>
    <lineage>
        <taxon>Eukaryota</taxon>
        <taxon>Fungi</taxon>
        <taxon>Dikarya</taxon>
        <taxon>Ascomycota</taxon>
        <taxon>Pezizomycotina</taxon>
        <taxon>Leotiomycetes</taxon>
        <taxon>Helotiales</taxon>
        <taxon>Sclerotiniaceae</taxon>
        <taxon>Botryotinia</taxon>
    </lineage>
</organism>
<keyword evidence="1" id="KW-0812">Transmembrane</keyword>
<comment type="caution">
    <text evidence="2">The sequence shown here is derived from an EMBL/GenBank/DDBJ whole genome shotgun (WGS) entry which is preliminary data.</text>
</comment>
<evidence type="ECO:0000313" key="2">
    <source>
        <dbReference type="EMBL" id="TGO58307.1"/>
    </source>
</evidence>
<protein>
    <submittedName>
        <fullName evidence="2">Uncharacterized protein</fullName>
    </submittedName>
</protein>
<dbReference type="EMBL" id="PQXJ01000183">
    <property type="protein sequence ID" value="TGO58307.1"/>
    <property type="molecule type" value="Genomic_DNA"/>
</dbReference>
<dbReference type="AlphaFoldDB" id="A0A4Z1INN7"/>
<evidence type="ECO:0000256" key="1">
    <source>
        <dbReference type="SAM" id="Phobius"/>
    </source>
</evidence>
<sequence length="93" mass="10309">MSPLISMLFVEISAILVVLFVHGYASIDTMMHTSGKYDSILSNESDLAQNIQILAAIQQRKSRVSNDDKGLISSAFNHAYSSELHENNHDVKT</sequence>
<keyword evidence="3" id="KW-1185">Reference proteome</keyword>
<evidence type="ECO:0000313" key="3">
    <source>
        <dbReference type="Proteomes" id="UP000297452"/>
    </source>
</evidence>
<dbReference type="Proteomes" id="UP000297452">
    <property type="component" value="Unassembled WGS sequence"/>
</dbReference>
<accession>A0A4Z1INN7</accession>
<proteinExistence type="predicted"/>